<dbReference type="AlphaFoldDB" id="A0A9D4T5U8"/>
<comment type="subcellular location">
    <subcellularLocation>
        <location evidence="1">Nucleus</location>
    </subcellularLocation>
</comment>
<evidence type="ECO:0000256" key="2">
    <source>
        <dbReference type="ARBA" id="ARBA00023125"/>
    </source>
</evidence>
<dbReference type="Pfam" id="PF04218">
    <property type="entry name" value="CENP-B_N"/>
    <property type="match status" value="1"/>
</dbReference>
<dbReference type="InterPro" id="IPR050863">
    <property type="entry name" value="CenT-Element_Derived"/>
</dbReference>
<name>A0A9D4T5U8_RHISA</name>
<dbReference type="InterPro" id="IPR007889">
    <property type="entry name" value="HTH_Psq"/>
</dbReference>
<dbReference type="Gene3D" id="1.10.10.60">
    <property type="entry name" value="Homeodomain-like"/>
    <property type="match status" value="2"/>
</dbReference>
<dbReference type="PROSITE" id="PS51253">
    <property type="entry name" value="HTH_CENPB"/>
    <property type="match status" value="1"/>
</dbReference>
<dbReference type="VEuPathDB" id="VectorBase:RSAN_026126"/>
<dbReference type="PANTHER" id="PTHR19303:SF73">
    <property type="entry name" value="PROTEIN PDC2"/>
    <property type="match status" value="1"/>
</dbReference>
<keyword evidence="6" id="KW-1185">Reference proteome</keyword>
<dbReference type="GO" id="GO:0003677">
    <property type="term" value="F:DNA binding"/>
    <property type="evidence" value="ECO:0007669"/>
    <property type="project" value="UniProtKB-KW"/>
</dbReference>
<accession>A0A9D4T5U8</accession>
<dbReference type="InterPro" id="IPR006600">
    <property type="entry name" value="HTH_CenpB_DNA-bd_dom"/>
</dbReference>
<dbReference type="SMART" id="SM00674">
    <property type="entry name" value="CENPB"/>
    <property type="match status" value="1"/>
</dbReference>
<evidence type="ECO:0000313" key="6">
    <source>
        <dbReference type="Proteomes" id="UP000821837"/>
    </source>
</evidence>
<dbReference type="SUPFAM" id="SSF46689">
    <property type="entry name" value="Homeodomain-like"/>
    <property type="match status" value="2"/>
</dbReference>
<dbReference type="GO" id="GO:0005634">
    <property type="term" value="C:nucleus"/>
    <property type="evidence" value="ECO:0007669"/>
    <property type="project" value="UniProtKB-SubCell"/>
</dbReference>
<keyword evidence="2" id="KW-0238">DNA-binding</keyword>
<reference evidence="5" key="1">
    <citation type="journal article" date="2020" name="Cell">
        <title>Large-Scale Comparative Analyses of Tick Genomes Elucidate Their Genetic Diversity and Vector Capacities.</title>
        <authorList>
            <consortium name="Tick Genome and Microbiome Consortium (TIGMIC)"/>
            <person name="Jia N."/>
            <person name="Wang J."/>
            <person name="Shi W."/>
            <person name="Du L."/>
            <person name="Sun Y."/>
            <person name="Zhan W."/>
            <person name="Jiang J.F."/>
            <person name="Wang Q."/>
            <person name="Zhang B."/>
            <person name="Ji P."/>
            <person name="Bell-Sakyi L."/>
            <person name="Cui X.M."/>
            <person name="Yuan T.T."/>
            <person name="Jiang B.G."/>
            <person name="Yang W.F."/>
            <person name="Lam T.T."/>
            <person name="Chang Q.C."/>
            <person name="Ding S.J."/>
            <person name="Wang X.J."/>
            <person name="Zhu J.G."/>
            <person name="Ruan X.D."/>
            <person name="Zhao L."/>
            <person name="Wei J.T."/>
            <person name="Ye R.Z."/>
            <person name="Que T.C."/>
            <person name="Du C.H."/>
            <person name="Zhou Y.H."/>
            <person name="Cheng J.X."/>
            <person name="Dai P.F."/>
            <person name="Guo W.B."/>
            <person name="Han X.H."/>
            <person name="Huang E.J."/>
            <person name="Li L.F."/>
            <person name="Wei W."/>
            <person name="Gao Y.C."/>
            <person name="Liu J.Z."/>
            <person name="Shao H.Z."/>
            <person name="Wang X."/>
            <person name="Wang C.C."/>
            <person name="Yang T.C."/>
            <person name="Huo Q.B."/>
            <person name="Li W."/>
            <person name="Chen H.Y."/>
            <person name="Chen S.E."/>
            <person name="Zhou L.G."/>
            <person name="Ni X.B."/>
            <person name="Tian J.H."/>
            <person name="Sheng Y."/>
            <person name="Liu T."/>
            <person name="Pan Y.S."/>
            <person name="Xia L.Y."/>
            <person name="Li J."/>
            <person name="Zhao F."/>
            <person name="Cao W.C."/>
        </authorList>
    </citation>
    <scope>NUCLEOTIDE SEQUENCE</scope>
    <source>
        <strain evidence="5">Rsan-2018</strain>
    </source>
</reference>
<dbReference type="Pfam" id="PF03221">
    <property type="entry name" value="HTH_Tnp_Tc5"/>
    <property type="match status" value="1"/>
</dbReference>
<comment type="caution">
    <text evidence="5">The sequence shown here is derived from an EMBL/GenBank/DDBJ whole genome shotgun (WGS) entry which is preliminary data.</text>
</comment>
<sequence length="161" mass="17943">MAACSVKHRACLTVSKKLDIVADIKCGMTQADAARKFGLSRKTVGGIWAQREKLLKEAPTGANRSKLRKSSHPAVEDALLLWIQDARSKNIPLNGPLIQERAKQLAFGLGIEIEASQGWFDRFKRRHSISYKAVCGESRAADENSVKQWKDETLPTLLRGW</sequence>
<dbReference type="PANTHER" id="PTHR19303">
    <property type="entry name" value="TRANSPOSON"/>
    <property type="match status" value="1"/>
</dbReference>
<reference evidence="5" key="2">
    <citation type="submission" date="2021-09" db="EMBL/GenBank/DDBJ databases">
        <authorList>
            <person name="Jia N."/>
            <person name="Wang J."/>
            <person name="Shi W."/>
            <person name="Du L."/>
            <person name="Sun Y."/>
            <person name="Zhan W."/>
            <person name="Jiang J."/>
            <person name="Wang Q."/>
            <person name="Zhang B."/>
            <person name="Ji P."/>
            <person name="Sakyi L.B."/>
            <person name="Cui X."/>
            <person name="Yuan T."/>
            <person name="Jiang B."/>
            <person name="Yang W."/>
            <person name="Lam T.T.-Y."/>
            <person name="Chang Q."/>
            <person name="Ding S."/>
            <person name="Wang X."/>
            <person name="Zhu J."/>
            <person name="Ruan X."/>
            <person name="Zhao L."/>
            <person name="Wei J."/>
            <person name="Que T."/>
            <person name="Du C."/>
            <person name="Cheng J."/>
            <person name="Dai P."/>
            <person name="Han X."/>
            <person name="Huang E."/>
            <person name="Gao Y."/>
            <person name="Liu J."/>
            <person name="Shao H."/>
            <person name="Ye R."/>
            <person name="Li L."/>
            <person name="Wei W."/>
            <person name="Wang X."/>
            <person name="Wang C."/>
            <person name="Huo Q."/>
            <person name="Li W."/>
            <person name="Guo W."/>
            <person name="Chen H."/>
            <person name="Chen S."/>
            <person name="Zhou L."/>
            <person name="Zhou L."/>
            <person name="Ni X."/>
            <person name="Tian J."/>
            <person name="Zhou Y."/>
            <person name="Sheng Y."/>
            <person name="Liu T."/>
            <person name="Pan Y."/>
            <person name="Xia L."/>
            <person name="Li J."/>
            <person name="Zhao F."/>
            <person name="Cao W."/>
        </authorList>
    </citation>
    <scope>NUCLEOTIDE SEQUENCE</scope>
    <source>
        <strain evidence="5">Rsan-2018</strain>
        <tissue evidence="5">Larvae</tissue>
    </source>
</reference>
<feature type="domain" description="HTH CENPB-type" evidence="4">
    <location>
        <begin position="63"/>
        <end position="133"/>
    </location>
</feature>
<dbReference type="InterPro" id="IPR009057">
    <property type="entry name" value="Homeodomain-like_sf"/>
</dbReference>
<keyword evidence="3" id="KW-0539">Nucleus</keyword>
<proteinExistence type="predicted"/>
<dbReference type="EMBL" id="JABSTV010001247">
    <property type="protein sequence ID" value="KAH7972344.1"/>
    <property type="molecule type" value="Genomic_DNA"/>
</dbReference>
<evidence type="ECO:0000256" key="1">
    <source>
        <dbReference type="ARBA" id="ARBA00004123"/>
    </source>
</evidence>
<evidence type="ECO:0000313" key="5">
    <source>
        <dbReference type="EMBL" id="KAH7972344.1"/>
    </source>
</evidence>
<evidence type="ECO:0000259" key="4">
    <source>
        <dbReference type="PROSITE" id="PS51253"/>
    </source>
</evidence>
<evidence type="ECO:0000256" key="3">
    <source>
        <dbReference type="ARBA" id="ARBA00023242"/>
    </source>
</evidence>
<gene>
    <name evidence="5" type="ORF">HPB52_011138</name>
</gene>
<protein>
    <recommendedName>
        <fullName evidence="4">HTH CENPB-type domain-containing protein</fullName>
    </recommendedName>
</protein>
<dbReference type="Proteomes" id="UP000821837">
    <property type="component" value="Chromosome 11"/>
</dbReference>
<organism evidence="5 6">
    <name type="scientific">Rhipicephalus sanguineus</name>
    <name type="common">Brown dog tick</name>
    <name type="synonym">Ixodes sanguineus</name>
    <dbReference type="NCBI Taxonomy" id="34632"/>
    <lineage>
        <taxon>Eukaryota</taxon>
        <taxon>Metazoa</taxon>
        <taxon>Ecdysozoa</taxon>
        <taxon>Arthropoda</taxon>
        <taxon>Chelicerata</taxon>
        <taxon>Arachnida</taxon>
        <taxon>Acari</taxon>
        <taxon>Parasitiformes</taxon>
        <taxon>Ixodida</taxon>
        <taxon>Ixodoidea</taxon>
        <taxon>Ixodidae</taxon>
        <taxon>Rhipicephalinae</taxon>
        <taxon>Rhipicephalus</taxon>
        <taxon>Rhipicephalus</taxon>
    </lineage>
</organism>